<dbReference type="Proteomes" id="UP000383971">
    <property type="component" value="Unassembled WGS sequence"/>
</dbReference>
<evidence type="ECO:0000313" key="2">
    <source>
        <dbReference type="Proteomes" id="UP000383971"/>
    </source>
</evidence>
<gene>
    <name evidence="1" type="ORF">PCO31111_03426</name>
</gene>
<reference evidence="1 2" key="1">
    <citation type="submission" date="2019-08" db="EMBL/GenBank/DDBJ databases">
        <authorList>
            <person name="Peeters C."/>
        </authorList>
    </citation>
    <scope>NUCLEOTIDE SEQUENCE [LARGE SCALE GENOMIC DNA]</scope>
    <source>
        <strain evidence="1 2">LMG 31111</strain>
    </source>
</reference>
<dbReference type="InterPro" id="IPR013783">
    <property type="entry name" value="Ig-like_fold"/>
</dbReference>
<name>A0A5E4WND4_9BURK</name>
<sequence length="854" mass="89799">MSLPNQNITPIPNNEPDAVPSLWNTRYQEIDENFAALDERQVSVEDELNAAKGDAPTFADKMNQVAQAVADLGGDIGDLQGMTAPMLARAVRLDWDYSGNNISLEMWAGEYTLTDTQPIAVTSAVAGDDSIDVTDSSFFTPGQNYVIYNATHAEQVHVNAVLNGTRIRISDPLANAYGGAGAFLARTSFAVANGTAQAKPGAAYFSKPINLGFDGVKRAVVIRRTPTASVVNVDFLIDGDWVSAPLAWTREGGKVPAGYIDCEYELLVNGDTALRVTVVGGAGNTEIQHIIGLGSTTGLRGTHTPPLKPAMSNPVDGAENLTDRPTLGLTGYVSPTDTPVGAVQFQVSATADFAEVIIDSGTQVGGLSWQEIGLRLQTSHDYFARGRARDAEGAWSPWSGPVSFSTAASFVYVQAPSNVGPANNLTNVADTPTLSSSAFAVYAGADTQAAAQWQIREASASYDAATYDSGEDATHLTSLAVPAGLLKSSNTQYFWRVRHKGATIGWSEWSVETKFTTKKIFGTVIGIALVSTGATSGSWARIDEDGNAKATDAAFFNAHPTYAGIVDQTLDSQAMVKVPAFYIKTGIVASGAYVGKKAIWVSDKKETGFEIHPAFKNAGADLAQYWVGKYQGSNASGNKLASVAAVAPLVSIDFPTMQARANARNTGGVTGFSLWSIYQLSAIQMLALIELGNPDAQTLVGQGNSNSSGATNVDASPTSQASWRGIIGLWSNVWQMVDGLQTDASLKYKIWDKQGNKTYITTNQVAPSASASYPVTMSVDAGANYDLSQVFLPATIDASASNGTYADAFWSAANCVAYHGGGWGNGASGGLVCLAVSNPASYVGTTIGGRLAKV</sequence>
<accession>A0A5E4WND4</accession>
<dbReference type="EMBL" id="CABPSE010000012">
    <property type="protein sequence ID" value="VVE26457.1"/>
    <property type="molecule type" value="Genomic_DNA"/>
</dbReference>
<dbReference type="Gene3D" id="2.60.40.10">
    <property type="entry name" value="Immunoglobulins"/>
    <property type="match status" value="2"/>
</dbReference>
<dbReference type="AlphaFoldDB" id="A0A5E4WND4"/>
<keyword evidence="2" id="KW-1185">Reference proteome</keyword>
<protein>
    <submittedName>
        <fullName evidence="1">Uncharacterized protein</fullName>
    </submittedName>
</protein>
<proteinExistence type="predicted"/>
<evidence type="ECO:0000313" key="1">
    <source>
        <dbReference type="EMBL" id="VVE26457.1"/>
    </source>
</evidence>
<organism evidence="1 2">
    <name type="scientific">Pandoraea communis</name>
    <dbReference type="NCBI Taxonomy" id="2508297"/>
    <lineage>
        <taxon>Bacteria</taxon>
        <taxon>Pseudomonadati</taxon>
        <taxon>Pseudomonadota</taxon>
        <taxon>Betaproteobacteria</taxon>
        <taxon>Burkholderiales</taxon>
        <taxon>Burkholderiaceae</taxon>
        <taxon>Pandoraea</taxon>
    </lineage>
</organism>